<evidence type="ECO:0000259" key="4">
    <source>
        <dbReference type="PROSITE" id="PS50887"/>
    </source>
</evidence>
<proteinExistence type="predicted"/>
<dbReference type="RefSeq" id="WP_099034749.1">
    <property type="nucleotide sequence ID" value="NZ_BMGJ01000004.1"/>
</dbReference>
<dbReference type="InterPro" id="IPR029787">
    <property type="entry name" value="Nucleotide_cyclase"/>
</dbReference>
<dbReference type="InterPro" id="IPR050469">
    <property type="entry name" value="Diguanylate_Cyclase"/>
</dbReference>
<organism evidence="5 6">
    <name type="scientific">Lacimicrobium alkaliphilum</name>
    <dbReference type="NCBI Taxonomy" id="1526571"/>
    <lineage>
        <taxon>Bacteria</taxon>
        <taxon>Pseudomonadati</taxon>
        <taxon>Pseudomonadota</taxon>
        <taxon>Gammaproteobacteria</taxon>
        <taxon>Alteromonadales</taxon>
        <taxon>Alteromonadaceae</taxon>
        <taxon>Lacimicrobium</taxon>
    </lineage>
</organism>
<dbReference type="EC" id="2.7.7.65" evidence="1"/>
<evidence type="ECO:0000313" key="5">
    <source>
        <dbReference type="EMBL" id="GGD59519.1"/>
    </source>
</evidence>
<keyword evidence="3" id="KW-0472">Membrane</keyword>
<evidence type="ECO:0000256" key="1">
    <source>
        <dbReference type="ARBA" id="ARBA00012528"/>
    </source>
</evidence>
<dbReference type="Gene3D" id="3.30.70.270">
    <property type="match status" value="1"/>
</dbReference>
<feature type="domain" description="GGDEF" evidence="4">
    <location>
        <begin position="301"/>
        <end position="429"/>
    </location>
</feature>
<keyword evidence="3" id="KW-0812">Transmembrane</keyword>
<accession>A0ABQ1R8I6</accession>
<dbReference type="PROSITE" id="PS50887">
    <property type="entry name" value="GGDEF"/>
    <property type="match status" value="1"/>
</dbReference>
<comment type="caution">
    <text evidence="5">The sequence shown here is derived from an EMBL/GenBank/DDBJ whole genome shotgun (WGS) entry which is preliminary data.</text>
</comment>
<dbReference type="InterPro" id="IPR000160">
    <property type="entry name" value="GGDEF_dom"/>
</dbReference>
<dbReference type="Pfam" id="PF00990">
    <property type="entry name" value="GGDEF"/>
    <property type="match status" value="1"/>
</dbReference>
<dbReference type="Proteomes" id="UP000614272">
    <property type="component" value="Unassembled WGS sequence"/>
</dbReference>
<evidence type="ECO:0000256" key="3">
    <source>
        <dbReference type="SAM" id="Phobius"/>
    </source>
</evidence>
<feature type="transmembrane region" description="Helical" evidence="3">
    <location>
        <begin position="223"/>
        <end position="245"/>
    </location>
</feature>
<dbReference type="PANTHER" id="PTHR45138">
    <property type="entry name" value="REGULATORY COMPONENTS OF SENSORY TRANSDUCTION SYSTEM"/>
    <property type="match status" value="1"/>
</dbReference>
<reference evidence="6" key="1">
    <citation type="journal article" date="2019" name="Int. J. Syst. Evol. Microbiol.">
        <title>The Global Catalogue of Microorganisms (GCM) 10K type strain sequencing project: providing services to taxonomists for standard genome sequencing and annotation.</title>
        <authorList>
            <consortium name="The Broad Institute Genomics Platform"/>
            <consortium name="The Broad Institute Genome Sequencing Center for Infectious Disease"/>
            <person name="Wu L."/>
            <person name="Ma J."/>
        </authorList>
    </citation>
    <scope>NUCLEOTIDE SEQUENCE [LARGE SCALE GENOMIC DNA]</scope>
    <source>
        <strain evidence="6">CGMCC 1.12923</strain>
    </source>
</reference>
<evidence type="ECO:0000256" key="2">
    <source>
        <dbReference type="ARBA" id="ARBA00034247"/>
    </source>
</evidence>
<gene>
    <name evidence="5" type="ORF">GCM10011357_13490</name>
</gene>
<dbReference type="CDD" id="cd01949">
    <property type="entry name" value="GGDEF"/>
    <property type="match status" value="1"/>
</dbReference>
<dbReference type="InterPro" id="IPR043128">
    <property type="entry name" value="Rev_trsase/Diguanyl_cyclase"/>
</dbReference>
<evidence type="ECO:0000313" key="6">
    <source>
        <dbReference type="Proteomes" id="UP000614272"/>
    </source>
</evidence>
<feature type="transmembrane region" description="Helical" evidence="3">
    <location>
        <begin position="7"/>
        <end position="29"/>
    </location>
</feature>
<keyword evidence="3" id="KW-1133">Transmembrane helix</keyword>
<name>A0ABQ1R8I6_9ALTE</name>
<keyword evidence="6" id="KW-1185">Reference proteome</keyword>
<comment type="catalytic activity">
    <reaction evidence="2">
        <text>2 GTP = 3',3'-c-di-GMP + 2 diphosphate</text>
        <dbReference type="Rhea" id="RHEA:24898"/>
        <dbReference type="ChEBI" id="CHEBI:33019"/>
        <dbReference type="ChEBI" id="CHEBI:37565"/>
        <dbReference type="ChEBI" id="CHEBI:58805"/>
        <dbReference type="EC" id="2.7.7.65"/>
    </reaction>
</comment>
<dbReference type="EMBL" id="BMGJ01000004">
    <property type="protein sequence ID" value="GGD59519.1"/>
    <property type="molecule type" value="Genomic_DNA"/>
</dbReference>
<dbReference type="SUPFAM" id="SSF55073">
    <property type="entry name" value="Nucleotide cyclase"/>
    <property type="match status" value="1"/>
</dbReference>
<dbReference type="PANTHER" id="PTHR45138:SF9">
    <property type="entry name" value="DIGUANYLATE CYCLASE DGCM-RELATED"/>
    <property type="match status" value="1"/>
</dbReference>
<dbReference type="NCBIfam" id="TIGR00254">
    <property type="entry name" value="GGDEF"/>
    <property type="match status" value="1"/>
</dbReference>
<dbReference type="SMART" id="SM00267">
    <property type="entry name" value="GGDEF"/>
    <property type="match status" value="1"/>
</dbReference>
<protein>
    <recommendedName>
        <fullName evidence="1">diguanylate cyclase</fullName>
        <ecNumber evidence="1">2.7.7.65</ecNumber>
    </recommendedName>
</protein>
<sequence>MERRKLYNVALVFLLVVTFLAIALQFFLLERTLILQPDNTDRVSVIADESVGGDSVAKLTTEDDSWLLECNIIASDYNWPFCELSISFFDLQQEGANKGVDLSYFSSVHIKARYLNKQHESIRFQLRNFSSKYSRVDSQSTWKYVGIEYWPGSTEAKKIPMRSLQVATWWIIEQKLAVEHTVPEVDNVMMLELATGNNVKPGKYVIELEYIKFVGKYFSNNQVLFFLIVLWAGSAVCFLLFNLKWSRQQLGKTKKKAEELRQLNQLLNVKTKELKDKAERDPLTGALNRAGIKKVFTKELEVLSVIFIDIDHFKSINDKYGHGVGDEILKNFSETISKNCRYTDFLARWGGEEFLLVCPNTSLTDAYDLAKALCQIIREKSWAKGIKLTSSFGVAQRGDESAWEFIERADKALYAAKARGRDQVVVSGYREGKITGR</sequence>